<evidence type="ECO:0000313" key="6">
    <source>
        <dbReference type="Proteomes" id="UP000051439"/>
    </source>
</evidence>
<proteinExistence type="predicted"/>
<dbReference type="Pfam" id="PF06458">
    <property type="entry name" value="MucBP"/>
    <property type="match status" value="1"/>
</dbReference>
<dbReference type="PATRIC" id="fig|1423766.4.peg.1784"/>
<feature type="region of interest" description="Disordered" evidence="2">
    <location>
        <begin position="350"/>
        <end position="393"/>
    </location>
</feature>
<comment type="caution">
    <text evidence="5">The sequence shown here is derived from an EMBL/GenBank/DDBJ whole genome shotgun (WGS) entry which is preliminary data.</text>
</comment>
<gene>
    <name evidence="5" type="ORF">FC98_GL001725</name>
</gene>
<dbReference type="AlphaFoldDB" id="A0A0R1NK30"/>
<dbReference type="InterPro" id="IPR044081">
    <property type="entry name" value="DUF5776"/>
</dbReference>
<dbReference type="Pfam" id="PF19087">
    <property type="entry name" value="DUF5776"/>
    <property type="match status" value="1"/>
</dbReference>
<organism evidence="5 6">
    <name type="scientific">Lentilactobacillus kisonensis DSM 19906 = JCM 15041</name>
    <dbReference type="NCBI Taxonomy" id="1423766"/>
    <lineage>
        <taxon>Bacteria</taxon>
        <taxon>Bacillati</taxon>
        <taxon>Bacillota</taxon>
        <taxon>Bacilli</taxon>
        <taxon>Lactobacillales</taxon>
        <taxon>Lactobacillaceae</taxon>
        <taxon>Lentilactobacillus</taxon>
    </lineage>
</organism>
<evidence type="ECO:0000256" key="1">
    <source>
        <dbReference type="ARBA" id="ARBA00022737"/>
    </source>
</evidence>
<accession>A0A0R1NK30</accession>
<dbReference type="Proteomes" id="UP000051439">
    <property type="component" value="Unassembled WGS sequence"/>
</dbReference>
<dbReference type="InterPro" id="IPR009459">
    <property type="entry name" value="MucBP_dom"/>
</dbReference>
<keyword evidence="6" id="KW-1185">Reference proteome</keyword>
<dbReference type="RefSeq" id="WP_056949611.1">
    <property type="nucleotide sequence ID" value="NZ_AZEB01000030.1"/>
</dbReference>
<name>A0A0R1NK30_9LACO</name>
<dbReference type="EMBL" id="AZEB01000030">
    <property type="protein sequence ID" value="KRL20316.1"/>
    <property type="molecule type" value="Genomic_DNA"/>
</dbReference>
<feature type="compositionally biased region" description="Low complexity" evidence="2">
    <location>
        <begin position="374"/>
        <end position="393"/>
    </location>
</feature>
<evidence type="ECO:0000313" key="5">
    <source>
        <dbReference type="EMBL" id="KRL20316.1"/>
    </source>
</evidence>
<sequence length="561" mass="63172">MANQTMHVSLARTVRLIVAFIATLVFGGLLTHQAAVKAAETDRITYVLHAIDIYGNPIKAPFNDREIVDTDLTKSNIDVTGIVTKTLDDGRYVLSGYYGDAKNDMQMMDYSDFVEHPEWIDDWLTHIETYARRYDTTTDVINTYFVYRDTKSDKPAQITIPDGAQTREPGKVKFFFTDVNGKELKAPITFEGYDDYPSLRGTFGMYINHQETNYRYYYMGAVARYPNHDGTYIYSNQRLFANNMANVSDIVSQKILQENYMYGFAVNGPWESGMTVTFVYDPVAPLTRTLTVEYVDETGKALVGHPAQTKQLKTGSDYTETAPEIAGYTLMGDKTISGKLSDDAKITFKYRKNVTPPNPDRGGSNTNSETNKQTVTEPVKPTPEVTVPSTSTTKQSAKLPNYAAKEGAAVYAAKHIYLYKNATFKKSQRIVSYPKTKRVNRPMFVVTDYARSNGGALRYKVRDVNHKSKTAGKTGYITANRKFVVRVYYASMPKDKSITVIAKKGVNAYQNANLTKKAKNYKKGTHLKVKKIVRHNLTSRYQLSNGDYITGNKKLVIQGNH</sequence>
<protein>
    <recommendedName>
        <fullName evidence="7">DUF5776 domain-containing protein</fullName>
    </recommendedName>
</protein>
<evidence type="ECO:0000259" key="4">
    <source>
        <dbReference type="Pfam" id="PF19087"/>
    </source>
</evidence>
<keyword evidence="1" id="KW-0677">Repeat</keyword>
<reference evidence="5 6" key="1">
    <citation type="journal article" date="2015" name="Genome Announc.">
        <title>Expanding the biotechnology potential of lactobacilli through comparative genomics of 213 strains and associated genera.</title>
        <authorList>
            <person name="Sun Z."/>
            <person name="Harris H.M."/>
            <person name="McCann A."/>
            <person name="Guo C."/>
            <person name="Argimon S."/>
            <person name="Zhang W."/>
            <person name="Yang X."/>
            <person name="Jeffery I.B."/>
            <person name="Cooney J.C."/>
            <person name="Kagawa T.F."/>
            <person name="Liu W."/>
            <person name="Song Y."/>
            <person name="Salvetti E."/>
            <person name="Wrobel A."/>
            <person name="Rasinkangas P."/>
            <person name="Parkhill J."/>
            <person name="Rea M.C."/>
            <person name="O'Sullivan O."/>
            <person name="Ritari J."/>
            <person name="Douillard F.P."/>
            <person name="Paul Ross R."/>
            <person name="Yang R."/>
            <person name="Briner A.E."/>
            <person name="Felis G.E."/>
            <person name="de Vos W.M."/>
            <person name="Barrangou R."/>
            <person name="Klaenhammer T.R."/>
            <person name="Caufield P.W."/>
            <person name="Cui Y."/>
            <person name="Zhang H."/>
            <person name="O'Toole P.W."/>
        </authorList>
    </citation>
    <scope>NUCLEOTIDE SEQUENCE [LARGE SCALE GENOMIC DNA]</scope>
    <source>
        <strain evidence="5 6">DSM 19906</strain>
    </source>
</reference>
<evidence type="ECO:0000256" key="2">
    <source>
        <dbReference type="SAM" id="MobiDB-lite"/>
    </source>
</evidence>
<feature type="compositionally biased region" description="Polar residues" evidence="2">
    <location>
        <begin position="363"/>
        <end position="373"/>
    </location>
</feature>
<feature type="domain" description="DUF5776" evidence="4">
    <location>
        <begin position="488"/>
        <end position="556"/>
    </location>
</feature>
<feature type="domain" description="MucBP" evidence="3">
    <location>
        <begin position="290"/>
        <end position="350"/>
    </location>
</feature>
<evidence type="ECO:0008006" key="7">
    <source>
        <dbReference type="Google" id="ProtNLM"/>
    </source>
</evidence>
<evidence type="ECO:0000259" key="3">
    <source>
        <dbReference type="Pfam" id="PF06458"/>
    </source>
</evidence>
<dbReference type="Gene3D" id="3.10.20.320">
    <property type="entry name" value="Putative peptidoglycan bound protein (lpxtg motif)"/>
    <property type="match status" value="1"/>
</dbReference>